<evidence type="ECO:0000256" key="3">
    <source>
        <dbReference type="ARBA" id="ARBA00022840"/>
    </source>
</evidence>
<keyword evidence="3" id="KW-0067">ATP-binding</keyword>
<dbReference type="AlphaFoldDB" id="A0A2M7G2X2"/>
<dbReference type="GO" id="GO:0005524">
    <property type="term" value="F:ATP binding"/>
    <property type="evidence" value="ECO:0007669"/>
    <property type="project" value="UniProtKB-KW"/>
</dbReference>
<comment type="caution">
    <text evidence="5">The sequence shown here is derived from an EMBL/GenBank/DDBJ whole genome shotgun (WGS) entry which is preliminary data.</text>
</comment>
<dbReference type="FunFam" id="3.40.50.300:FF:000011">
    <property type="entry name" value="Putative ABC transporter ATP-binding component"/>
    <property type="match status" value="1"/>
</dbReference>
<dbReference type="Gene3D" id="3.40.50.300">
    <property type="entry name" value="P-loop containing nucleotide triphosphate hydrolases"/>
    <property type="match status" value="2"/>
</dbReference>
<evidence type="ECO:0000313" key="6">
    <source>
        <dbReference type="Proteomes" id="UP000231019"/>
    </source>
</evidence>
<protein>
    <recommendedName>
        <fullName evidence="4">ABC transporter domain-containing protein</fullName>
    </recommendedName>
</protein>
<organism evidence="5 6">
    <name type="scientific">bacterium (Candidatus Blackallbacteria) CG17_big_fil_post_rev_8_21_14_2_50_48_46</name>
    <dbReference type="NCBI Taxonomy" id="2014261"/>
    <lineage>
        <taxon>Bacteria</taxon>
        <taxon>Candidatus Blackallbacteria</taxon>
    </lineage>
</organism>
<dbReference type="SUPFAM" id="SSF52540">
    <property type="entry name" value="P-loop containing nucleoside triphosphate hydrolases"/>
    <property type="match status" value="2"/>
</dbReference>
<dbReference type="GO" id="GO:0016887">
    <property type="term" value="F:ATP hydrolysis activity"/>
    <property type="evidence" value="ECO:0007669"/>
    <property type="project" value="InterPro"/>
</dbReference>
<evidence type="ECO:0000256" key="1">
    <source>
        <dbReference type="ARBA" id="ARBA00022737"/>
    </source>
</evidence>
<keyword evidence="1" id="KW-0677">Repeat</keyword>
<dbReference type="SMART" id="SM00382">
    <property type="entry name" value="AAA"/>
    <property type="match status" value="2"/>
</dbReference>
<dbReference type="PANTHER" id="PTHR19211:SF14">
    <property type="entry name" value="ATP-BINDING CASSETTE SUB-FAMILY F MEMBER 1"/>
    <property type="match status" value="1"/>
</dbReference>
<name>A0A2M7G2X2_9BACT</name>
<gene>
    <name evidence="5" type="ORF">COW36_13715</name>
</gene>
<dbReference type="PROSITE" id="PS50893">
    <property type="entry name" value="ABC_TRANSPORTER_2"/>
    <property type="match status" value="2"/>
</dbReference>
<keyword evidence="2" id="KW-0547">Nucleotide-binding</keyword>
<dbReference type="EMBL" id="PFFQ01000039">
    <property type="protein sequence ID" value="PIW16186.1"/>
    <property type="molecule type" value="Genomic_DNA"/>
</dbReference>
<reference evidence="5 6" key="1">
    <citation type="submission" date="2017-09" db="EMBL/GenBank/DDBJ databases">
        <title>Depth-based differentiation of microbial function through sediment-hosted aquifers and enrichment of novel symbionts in the deep terrestrial subsurface.</title>
        <authorList>
            <person name="Probst A.J."/>
            <person name="Ladd B."/>
            <person name="Jarett J.K."/>
            <person name="Geller-Mcgrath D.E."/>
            <person name="Sieber C.M."/>
            <person name="Emerson J.B."/>
            <person name="Anantharaman K."/>
            <person name="Thomas B.C."/>
            <person name="Malmstrom R."/>
            <person name="Stieglmeier M."/>
            <person name="Klingl A."/>
            <person name="Woyke T."/>
            <person name="Ryan C.M."/>
            <person name="Banfield J.F."/>
        </authorList>
    </citation>
    <scope>NUCLEOTIDE SEQUENCE [LARGE SCALE GENOMIC DNA]</scope>
    <source>
        <strain evidence="5">CG17_big_fil_post_rev_8_21_14_2_50_48_46</strain>
    </source>
</reference>
<dbReference type="InterPro" id="IPR003593">
    <property type="entry name" value="AAA+_ATPase"/>
</dbReference>
<feature type="domain" description="ABC transporter" evidence="4">
    <location>
        <begin position="335"/>
        <end position="533"/>
    </location>
</feature>
<feature type="domain" description="ABC transporter" evidence="4">
    <location>
        <begin position="6"/>
        <end position="251"/>
    </location>
</feature>
<evidence type="ECO:0000256" key="2">
    <source>
        <dbReference type="ARBA" id="ARBA00022741"/>
    </source>
</evidence>
<dbReference type="InterPro" id="IPR027417">
    <property type="entry name" value="P-loop_NTPase"/>
</dbReference>
<dbReference type="PANTHER" id="PTHR19211">
    <property type="entry name" value="ATP-BINDING TRANSPORT PROTEIN-RELATED"/>
    <property type="match status" value="1"/>
</dbReference>
<dbReference type="Proteomes" id="UP000231019">
    <property type="component" value="Unassembled WGS sequence"/>
</dbReference>
<dbReference type="InterPro" id="IPR017871">
    <property type="entry name" value="ABC_transporter-like_CS"/>
</dbReference>
<evidence type="ECO:0000313" key="5">
    <source>
        <dbReference type="EMBL" id="PIW16186.1"/>
    </source>
</evidence>
<dbReference type="Pfam" id="PF00005">
    <property type="entry name" value="ABC_tran"/>
    <property type="match status" value="2"/>
</dbReference>
<dbReference type="InterPro" id="IPR003439">
    <property type="entry name" value="ABC_transporter-like_ATP-bd"/>
</dbReference>
<accession>A0A2M7G2X2</accession>
<proteinExistence type="predicted"/>
<dbReference type="InterPro" id="IPR050611">
    <property type="entry name" value="ABCF"/>
</dbReference>
<evidence type="ECO:0000259" key="4">
    <source>
        <dbReference type="PROSITE" id="PS50893"/>
    </source>
</evidence>
<sequence>MTASILTLSELSFTWPGSTDWLFQGLHLEVFAGSRMGIVGVNGAGKSTLFQLLRGELEADLGEITVSGVSYLVPQTSPLESDTPLLVYLLADQEACLWLAICQAEAAGFPEPLAYAENLADFVALDGYTKLAQAQVMAEVFGFQPEDYERPFHSFSGGEKRLLVLAKAFVSGADLLLLDEPTHDLDQVGLNYLLNALALSRAAVCVISHDRWFLDQAVNQIFYLERGAGKLYAGNYSCFSATRQAEFLERLREKQRIERELEHLKSLRRNYRDWGAERERGKHAAVDSGFEGARAARLQKRAVQARERMDTRIERLQEVKPWVDKTYRMHFPEPRKLQGVCLDVRELILAHSDFAPLSFQILGGQKWALQAPNGAGKSTLLKTLSGELKPLSGQIYRARGLRLGYLPQQFSAEQLSLAPREIFKQEQAAEARRLLGAWGISGDYYAQALGLLSEGQQRKLWLIHLLLQAPDLLLLDEPSNHLDYEAIEALEMLISQYAGSVLLTSHDQRLLEKFADSVWHLPFQGKNRPSRRI</sequence>
<dbReference type="PROSITE" id="PS00211">
    <property type="entry name" value="ABC_TRANSPORTER_1"/>
    <property type="match status" value="1"/>
</dbReference>